<dbReference type="InterPro" id="IPR036188">
    <property type="entry name" value="FAD/NAD-bd_sf"/>
</dbReference>
<evidence type="ECO:0000256" key="4">
    <source>
        <dbReference type="ARBA" id="ARBA00048448"/>
    </source>
</evidence>
<dbReference type="AlphaFoldDB" id="M7U0Q2"/>
<dbReference type="Gene3D" id="3.50.50.60">
    <property type="entry name" value="FAD/NAD(P)-binding domain"/>
    <property type="match status" value="1"/>
</dbReference>
<comment type="cofactor">
    <cofactor evidence="1 6">
        <name>FAD</name>
        <dbReference type="ChEBI" id="CHEBI:57692"/>
    </cofactor>
</comment>
<dbReference type="OrthoDB" id="7777654at2759"/>
<dbReference type="STRING" id="1287681.M7U0Q2"/>
<evidence type="ECO:0000259" key="7">
    <source>
        <dbReference type="Pfam" id="PF01593"/>
    </source>
</evidence>
<keyword evidence="3 6" id="KW-0560">Oxidoreductase</keyword>
<evidence type="ECO:0000313" key="8">
    <source>
        <dbReference type="EMBL" id="EMR72505.1"/>
    </source>
</evidence>
<reference evidence="9" key="1">
    <citation type="journal article" date="2013" name="Genome Announc.">
        <title>Draft genome sequence of the grapevine dieback fungus Eutypa lata UCR-EL1.</title>
        <authorList>
            <person name="Blanco-Ulate B."/>
            <person name="Rolshausen P.E."/>
            <person name="Cantu D."/>
        </authorList>
    </citation>
    <scope>NUCLEOTIDE SEQUENCE [LARGE SCALE GENOMIC DNA]</scope>
    <source>
        <strain evidence="9">UCR-EL1</strain>
    </source>
</reference>
<dbReference type="EMBL" id="KB705442">
    <property type="protein sequence ID" value="EMR72505.1"/>
    <property type="molecule type" value="Genomic_DNA"/>
</dbReference>
<dbReference type="PANTHER" id="PTHR43563">
    <property type="entry name" value="AMINE OXIDASE"/>
    <property type="match status" value="1"/>
</dbReference>
<dbReference type="SUPFAM" id="SSF51905">
    <property type="entry name" value="FAD/NAD(P)-binding domain"/>
    <property type="match status" value="1"/>
</dbReference>
<evidence type="ECO:0000313" key="9">
    <source>
        <dbReference type="Proteomes" id="UP000012174"/>
    </source>
</evidence>
<gene>
    <name evidence="8" type="ORF">UCREL1_436</name>
</gene>
<accession>M7U0Q2</accession>
<dbReference type="HOGENOM" id="CLU_004498_9_0_1"/>
<evidence type="ECO:0000256" key="3">
    <source>
        <dbReference type="ARBA" id="ARBA00023002"/>
    </source>
</evidence>
<keyword evidence="9" id="KW-1185">Reference proteome</keyword>
<dbReference type="EC" id="1.4.3.-" evidence="6"/>
<evidence type="ECO:0000256" key="6">
    <source>
        <dbReference type="RuleBase" id="RU362067"/>
    </source>
</evidence>
<keyword evidence="6" id="KW-0285">Flavoprotein</keyword>
<evidence type="ECO:0000256" key="5">
    <source>
        <dbReference type="PIRSR" id="PIRSR601613-1"/>
    </source>
</evidence>
<sequence length="367" mass="40657">MKFILSLKDENVAMDHEEAFGALGSALQSFVNVDDQLCRTIIPFPHNPHYNAVALKKYDRMSLADRFSELGDKLTPPERDVLEAILSVQTGGTMENSSFWDLLRAWALSNYNWADYLSAAATYKLRRGQSHFARCMFDEAANTGRLDYAFSTPVAGIKDVGNHTEITSKSGAIFLSRRVVCTVPLNVLHELPFTPPLSPLKREASVLGHASRAIKINVEAENPELRSLGGLAHPPGKVTYVFGDGTTPTGNTHIVSLGTVPTGVGLQPAKDIKEISEALRLFADNMEITRLVFHDWNKDPYSRGTWSWYQPGMATKYVAALRERQGNVFFASADWATAWRGCIDGAIEDGKRVAKEIADEIKEGYEF</sequence>
<dbReference type="KEGG" id="ela:UCREL1_436"/>
<dbReference type="GO" id="GO:0097621">
    <property type="term" value="F:monoamine oxidase activity"/>
    <property type="evidence" value="ECO:0007669"/>
    <property type="project" value="UniProtKB-EC"/>
</dbReference>
<organism evidence="8 9">
    <name type="scientific">Eutypa lata (strain UCR-EL1)</name>
    <name type="common">Grapevine dieback disease fungus</name>
    <name type="synonym">Eutypa armeniacae</name>
    <dbReference type="NCBI Taxonomy" id="1287681"/>
    <lineage>
        <taxon>Eukaryota</taxon>
        <taxon>Fungi</taxon>
        <taxon>Dikarya</taxon>
        <taxon>Ascomycota</taxon>
        <taxon>Pezizomycotina</taxon>
        <taxon>Sordariomycetes</taxon>
        <taxon>Xylariomycetidae</taxon>
        <taxon>Xylariales</taxon>
        <taxon>Diatrypaceae</taxon>
        <taxon>Eutypa</taxon>
    </lineage>
</organism>
<comment type="similarity">
    <text evidence="2 6">Belongs to the flavin monoamine oxidase family.</text>
</comment>
<dbReference type="eggNOG" id="KOG0029">
    <property type="taxonomic scope" value="Eukaryota"/>
</dbReference>
<dbReference type="Proteomes" id="UP000012174">
    <property type="component" value="Unassembled WGS sequence"/>
</dbReference>
<proteinExistence type="inferred from homology"/>
<dbReference type="InterPro" id="IPR001613">
    <property type="entry name" value="Flavin_amine_oxidase"/>
</dbReference>
<dbReference type="InterPro" id="IPR050703">
    <property type="entry name" value="Flavin_MAO"/>
</dbReference>
<evidence type="ECO:0000256" key="1">
    <source>
        <dbReference type="ARBA" id="ARBA00001974"/>
    </source>
</evidence>
<name>M7U0Q2_EUTLA</name>
<evidence type="ECO:0000256" key="2">
    <source>
        <dbReference type="ARBA" id="ARBA00005995"/>
    </source>
</evidence>
<protein>
    <recommendedName>
        <fullName evidence="6">Amine oxidase</fullName>
        <ecNumber evidence="6">1.4.3.-</ecNumber>
    </recommendedName>
</protein>
<keyword evidence="6" id="KW-0274">FAD</keyword>
<feature type="domain" description="Amine oxidase" evidence="7">
    <location>
        <begin position="30"/>
        <end position="357"/>
    </location>
</feature>
<dbReference type="PRINTS" id="PR00757">
    <property type="entry name" value="AMINEOXDASEF"/>
</dbReference>
<dbReference type="PANTHER" id="PTHR43563:SF1">
    <property type="entry name" value="AMINE OXIDASE [FLAVIN-CONTAINING] B"/>
    <property type="match status" value="1"/>
</dbReference>
<dbReference type="OMA" id="IWTTFKL"/>
<dbReference type="Gene3D" id="3.90.660.10">
    <property type="match status" value="2"/>
</dbReference>
<comment type="catalytic activity">
    <reaction evidence="4">
        <text>a secondary aliphatic amine + O2 + H2O = a primary amine + an aldehyde + H2O2</text>
        <dbReference type="Rhea" id="RHEA:26414"/>
        <dbReference type="ChEBI" id="CHEBI:15377"/>
        <dbReference type="ChEBI" id="CHEBI:15379"/>
        <dbReference type="ChEBI" id="CHEBI:16240"/>
        <dbReference type="ChEBI" id="CHEBI:17478"/>
        <dbReference type="ChEBI" id="CHEBI:58855"/>
        <dbReference type="ChEBI" id="CHEBI:65296"/>
        <dbReference type="EC" id="1.4.3.4"/>
    </reaction>
</comment>
<dbReference type="InterPro" id="IPR002937">
    <property type="entry name" value="Amino_oxidase"/>
</dbReference>
<feature type="binding site" evidence="5">
    <location>
        <position position="154"/>
    </location>
    <ligand>
        <name>FAD</name>
        <dbReference type="ChEBI" id="CHEBI:57692"/>
    </ligand>
</feature>
<dbReference type="Pfam" id="PF01593">
    <property type="entry name" value="Amino_oxidase"/>
    <property type="match status" value="1"/>
</dbReference>